<accession>A0A843WDN7</accession>
<organism evidence="1 2">
    <name type="scientific">Colocasia esculenta</name>
    <name type="common">Wild taro</name>
    <name type="synonym">Arum esculentum</name>
    <dbReference type="NCBI Taxonomy" id="4460"/>
    <lineage>
        <taxon>Eukaryota</taxon>
        <taxon>Viridiplantae</taxon>
        <taxon>Streptophyta</taxon>
        <taxon>Embryophyta</taxon>
        <taxon>Tracheophyta</taxon>
        <taxon>Spermatophyta</taxon>
        <taxon>Magnoliopsida</taxon>
        <taxon>Liliopsida</taxon>
        <taxon>Araceae</taxon>
        <taxon>Aroideae</taxon>
        <taxon>Colocasieae</taxon>
        <taxon>Colocasia</taxon>
    </lineage>
</organism>
<gene>
    <name evidence="1" type="ORF">Taro_037726</name>
</gene>
<name>A0A843WDN7_COLES</name>
<reference evidence="1" key="1">
    <citation type="submission" date="2017-07" db="EMBL/GenBank/DDBJ databases">
        <title>Taro Niue Genome Assembly and Annotation.</title>
        <authorList>
            <person name="Atibalentja N."/>
            <person name="Keating K."/>
            <person name="Fields C.J."/>
        </authorList>
    </citation>
    <scope>NUCLEOTIDE SEQUENCE</scope>
    <source>
        <strain evidence="1">Niue_2</strain>
        <tissue evidence="1">Leaf</tissue>
    </source>
</reference>
<comment type="caution">
    <text evidence="1">The sequence shown here is derived from an EMBL/GenBank/DDBJ whole genome shotgun (WGS) entry which is preliminary data.</text>
</comment>
<dbReference type="EMBL" id="NMUH01003309">
    <property type="protein sequence ID" value="MQM04918.1"/>
    <property type="molecule type" value="Genomic_DNA"/>
</dbReference>
<dbReference type="Proteomes" id="UP000652761">
    <property type="component" value="Unassembled WGS sequence"/>
</dbReference>
<evidence type="ECO:0000313" key="1">
    <source>
        <dbReference type="EMBL" id="MQM04918.1"/>
    </source>
</evidence>
<protein>
    <submittedName>
        <fullName evidence="1">Uncharacterized protein</fullName>
    </submittedName>
</protein>
<evidence type="ECO:0000313" key="2">
    <source>
        <dbReference type="Proteomes" id="UP000652761"/>
    </source>
</evidence>
<keyword evidence="2" id="KW-1185">Reference proteome</keyword>
<proteinExistence type="predicted"/>
<sequence>MFVWFWAAQDVCLPTDVAAAVRIATSVEASPREAVTTHCPVASRLLSRCPSPSRRHRNGLLGQDNTCAASDGFRGRFMCRRVPQGRLCPQDLLVGNAAGCLLAFSDRSLSCAISQRFGVVLVVLPRLFARCLALEGLSHSEVVSISWDPILESPLREVSGLRVCSSWQPTCADFGAEGKTRLVSEPRSGVRREAAAWPGCGVACVVCSVAALSRPCAGAEAGARLASKACGLRVPLLVASGGGLVAVVVTAFSSQHFQVFLVARACTAVLSRLCLFLWASLPVMAPACVASRPGGVSGVQGGSAYGPSTLCAEHCFRFVPDSVGFCGSHVCATTLLVVVALVPTALASEGLVIPTGPCSRGSPPYFLQLGAHRRGSSVSDWLRRRLWYRVVVSSSESERCELL</sequence>
<dbReference type="AlphaFoldDB" id="A0A843WDN7"/>